<proteinExistence type="predicted"/>
<comment type="caution">
    <text evidence="2">The sequence shown here is derived from an EMBL/GenBank/DDBJ whole genome shotgun (WGS) entry which is preliminary data.</text>
</comment>
<accession>A0A329UKY1</accession>
<sequence length="448" mass="48228">MSEVVIKIRKLQDNGSTFRANPETLYLGGIGSAQVDRLRFELPKEWEDCAVTLHVQRMSGALPTPQVLDYENSAPVTKNWTAEKRGLWMLSAIGGDGYRAMTKPARYECYETLETTGEEDIPQSMYEKFVETIRGDAKNARKSAAEAKASEETAAASAGAAADSAAESKDAAQRAKASAEESAVSAEKSAASENAAKKYSESAKDAIANAKKDYSGGYLKTYDLTAVQADWKPLDPARGPYHYSCDIPVEELTDQFSPFAATGLESYAAAVAAGVANAVETRNGALRLFAMRVPTADIDLVLTLFGVGTLSYELTLPVTDWKQMEAPVGPNRYCCDVPVAGCLATLTPLATTGLENFEAATPAGLASVVETYDGFVRFYAVRQPEANIDVILMLLRKEEPVNRPATRTELGLVKIGDGMDVDSGGGISTRAATDEEFEDMMEALFHGR</sequence>
<dbReference type="OrthoDB" id="1863995at2"/>
<feature type="compositionally biased region" description="Basic and acidic residues" evidence="1">
    <location>
        <begin position="166"/>
        <end position="179"/>
    </location>
</feature>
<dbReference type="Proteomes" id="UP000250583">
    <property type="component" value="Unassembled WGS sequence"/>
</dbReference>
<dbReference type="EMBL" id="PRLE01000001">
    <property type="protein sequence ID" value="RAW61278.1"/>
    <property type="molecule type" value="Genomic_DNA"/>
</dbReference>
<evidence type="ECO:0000256" key="1">
    <source>
        <dbReference type="SAM" id="MobiDB-lite"/>
    </source>
</evidence>
<organism evidence="2 3">
    <name type="scientific">Faecalibacterium prausnitzii</name>
    <dbReference type="NCBI Taxonomy" id="853"/>
    <lineage>
        <taxon>Bacteria</taxon>
        <taxon>Bacillati</taxon>
        <taxon>Bacillota</taxon>
        <taxon>Clostridia</taxon>
        <taxon>Eubacteriales</taxon>
        <taxon>Oscillospiraceae</taxon>
        <taxon>Faecalibacterium</taxon>
    </lineage>
</organism>
<dbReference type="RefSeq" id="WP_112147637.1">
    <property type="nucleotide sequence ID" value="NZ_PRLE01000001.1"/>
</dbReference>
<evidence type="ECO:0000313" key="3">
    <source>
        <dbReference type="Proteomes" id="UP000250583"/>
    </source>
</evidence>
<gene>
    <name evidence="2" type="ORF">C4N22_00900</name>
</gene>
<feature type="compositionally biased region" description="Low complexity" evidence="1">
    <location>
        <begin position="180"/>
        <end position="194"/>
    </location>
</feature>
<name>A0A329UKY1_9FIRM</name>
<evidence type="ECO:0000313" key="2">
    <source>
        <dbReference type="EMBL" id="RAW61278.1"/>
    </source>
</evidence>
<protein>
    <submittedName>
        <fullName evidence="2">Uncharacterized protein</fullName>
    </submittedName>
</protein>
<feature type="region of interest" description="Disordered" evidence="1">
    <location>
        <begin position="158"/>
        <end position="195"/>
    </location>
</feature>
<reference evidence="2 3" key="1">
    <citation type="submission" date="2018-02" db="EMBL/GenBank/DDBJ databases">
        <title>Complete genome sequencing of Faecalibacterium prausnitzii strains isolated from the human gut.</title>
        <authorList>
            <person name="Fitzgerald B.C."/>
            <person name="Shkoporov A.N."/>
            <person name="Ross P.R."/>
            <person name="Hill C."/>
        </authorList>
    </citation>
    <scope>NUCLEOTIDE SEQUENCE [LARGE SCALE GENOMIC DNA]</scope>
    <source>
        <strain evidence="2 3">APC923/61-1</strain>
    </source>
</reference>
<dbReference type="AlphaFoldDB" id="A0A329UKY1"/>